<keyword evidence="3" id="KW-1185">Reference proteome</keyword>
<dbReference type="AlphaFoldDB" id="A0ABD5V3S9"/>
<gene>
    <name evidence="2" type="ORF">ACFQGH_01590</name>
</gene>
<feature type="transmembrane region" description="Helical" evidence="1">
    <location>
        <begin position="185"/>
        <end position="211"/>
    </location>
</feature>
<reference evidence="2 3" key="1">
    <citation type="journal article" date="2019" name="Int. J. Syst. Evol. Microbiol.">
        <title>The Global Catalogue of Microorganisms (GCM) 10K type strain sequencing project: providing services to taxonomists for standard genome sequencing and annotation.</title>
        <authorList>
            <consortium name="The Broad Institute Genomics Platform"/>
            <consortium name="The Broad Institute Genome Sequencing Center for Infectious Disease"/>
            <person name="Wu L."/>
            <person name="Ma J."/>
        </authorList>
    </citation>
    <scope>NUCLEOTIDE SEQUENCE [LARGE SCALE GENOMIC DNA]</scope>
    <source>
        <strain evidence="2 3">CGMCC 1.3240</strain>
    </source>
</reference>
<feature type="transmembrane region" description="Helical" evidence="1">
    <location>
        <begin position="118"/>
        <end position="137"/>
    </location>
</feature>
<dbReference type="PANTHER" id="PTHR40042">
    <property type="entry name" value="HYPOTHETICAL MEMBRANE SPANNING PROTEIN"/>
    <property type="match status" value="1"/>
</dbReference>
<dbReference type="Proteomes" id="UP001596312">
    <property type="component" value="Unassembled WGS sequence"/>
</dbReference>
<feature type="transmembrane region" description="Helical" evidence="1">
    <location>
        <begin position="21"/>
        <end position="43"/>
    </location>
</feature>
<dbReference type="EMBL" id="JBHSXQ010000001">
    <property type="protein sequence ID" value="MFC6903885.1"/>
    <property type="molecule type" value="Genomic_DNA"/>
</dbReference>
<evidence type="ECO:0000256" key="1">
    <source>
        <dbReference type="SAM" id="Phobius"/>
    </source>
</evidence>
<feature type="transmembrane region" description="Helical" evidence="1">
    <location>
        <begin position="87"/>
        <end position="106"/>
    </location>
</feature>
<feature type="transmembrane region" description="Helical" evidence="1">
    <location>
        <begin position="55"/>
        <end position="75"/>
    </location>
</feature>
<dbReference type="RefSeq" id="WP_340602376.1">
    <property type="nucleotide sequence ID" value="NZ_JBBMXV010000001.1"/>
</dbReference>
<keyword evidence="1" id="KW-0812">Transmembrane</keyword>
<feature type="transmembrane region" description="Helical" evidence="1">
    <location>
        <begin position="144"/>
        <end position="165"/>
    </location>
</feature>
<dbReference type="PANTHER" id="PTHR40042:SF1">
    <property type="entry name" value="DUF1405 DOMAIN-CONTAINING PROTEIN"/>
    <property type="match status" value="1"/>
</dbReference>
<keyword evidence="1" id="KW-1133">Transmembrane helix</keyword>
<accession>A0ABD5V3S9</accession>
<proteinExistence type="predicted"/>
<evidence type="ECO:0000313" key="2">
    <source>
        <dbReference type="EMBL" id="MFC6903885.1"/>
    </source>
</evidence>
<name>A0ABD5V3S9_9EURY</name>
<comment type="caution">
    <text evidence="2">The sequence shown here is derived from an EMBL/GenBank/DDBJ whole genome shotgun (WGS) entry which is preliminary data.</text>
</comment>
<protein>
    <submittedName>
        <fullName evidence="2">DUF1405 domain-containing protein</fullName>
    </submittedName>
</protein>
<dbReference type="Pfam" id="PF07187">
    <property type="entry name" value="DUF1405"/>
    <property type="match status" value="1"/>
</dbReference>
<sequence>MTGSPLPAWLAPLPRQLEDLALRYAWVIVAINVAGTAFGFWYYRFQFAGTPVVMWPWVPDSPLATLFIALSLALWKLDKQNELIDMLAFFGNIKLGLWTPFTLVVFNDAFLAQTATPMYAFLLASHLGMVAQAFLIHRYSDFSIPAIAAALLWYSFDLTVDYFVPIVGGPHHTNLPFADPMAVELALNTTAFQVAGWGATMLTIWITFLALATRAKKAQVEGA</sequence>
<dbReference type="InterPro" id="IPR009845">
    <property type="entry name" value="DUF1405"/>
</dbReference>
<organism evidence="2 3">
    <name type="scientific">Halalkalicoccus tibetensis</name>
    <dbReference type="NCBI Taxonomy" id="175632"/>
    <lineage>
        <taxon>Archaea</taxon>
        <taxon>Methanobacteriati</taxon>
        <taxon>Methanobacteriota</taxon>
        <taxon>Stenosarchaea group</taxon>
        <taxon>Halobacteria</taxon>
        <taxon>Halobacteriales</taxon>
        <taxon>Halococcaceae</taxon>
        <taxon>Halalkalicoccus</taxon>
    </lineage>
</organism>
<evidence type="ECO:0000313" key="3">
    <source>
        <dbReference type="Proteomes" id="UP001596312"/>
    </source>
</evidence>
<keyword evidence="1" id="KW-0472">Membrane</keyword>